<protein>
    <submittedName>
        <fullName evidence="2">Uncharacterized protein</fullName>
    </submittedName>
</protein>
<name>A0ABS8TF75_DATST</name>
<dbReference type="Proteomes" id="UP000823775">
    <property type="component" value="Unassembled WGS sequence"/>
</dbReference>
<feature type="region of interest" description="Disordered" evidence="1">
    <location>
        <begin position="51"/>
        <end position="77"/>
    </location>
</feature>
<proteinExistence type="predicted"/>
<organism evidence="2 3">
    <name type="scientific">Datura stramonium</name>
    <name type="common">Jimsonweed</name>
    <name type="synonym">Common thornapple</name>
    <dbReference type="NCBI Taxonomy" id="4076"/>
    <lineage>
        <taxon>Eukaryota</taxon>
        <taxon>Viridiplantae</taxon>
        <taxon>Streptophyta</taxon>
        <taxon>Embryophyta</taxon>
        <taxon>Tracheophyta</taxon>
        <taxon>Spermatophyta</taxon>
        <taxon>Magnoliopsida</taxon>
        <taxon>eudicotyledons</taxon>
        <taxon>Gunneridae</taxon>
        <taxon>Pentapetalae</taxon>
        <taxon>asterids</taxon>
        <taxon>lamiids</taxon>
        <taxon>Solanales</taxon>
        <taxon>Solanaceae</taxon>
        <taxon>Solanoideae</taxon>
        <taxon>Datureae</taxon>
        <taxon>Datura</taxon>
    </lineage>
</organism>
<comment type="caution">
    <text evidence="2">The sequence shown here is derived from an EMBL/GenBank/DDBJ whole genome shotgun (WGS) entry which is preliminary data.</text>
</comment>
<evidence type="ECO:0000313" key="3">
    <source>
        <dbReference type="Proteomes" id="UP000823775"/>
    </source>
</evidence>
<reference evidence="2 3" key="1">
    <citation type="journal article" date="2021" name="BMC Genomics">
        <title>Datura genome reveals duplications of psychoactive alkaloid biosynthetic genes and high mutation rate following tissue culture.</title>
        <authorList>
            <person name="Rajewski A."/>
            <person name="Carter-House D."/>
            <person name="Stajich J."/>
            <person name="Litt A."/>
        </authorList>
    </citation>
    <scope>NUCLEOTIDE SEQUENCE [LARGE SCALE GENOMIC DNA]</scope>
    <source>
        <strain evidence="2">AR-01</strain>
    </source>
</reference>
<dbReference type="EMBL" id="JACEIK010001413">
    <property type="protein sequence ID" value="MCD7469172.1"/>
    <property type="molecule type" value="Genomic_DNA"/>
</dbReference>
<keyword evidence="3" id="KW-1185">Reference proteome</keyword>
<evidence type="ECO:0000256" key="1">
    <source>
        <dbReference type="SAM" id="MobiDB-lite"/>
    </source>
</evidence>
<dbReference type="PANTHER" id="PTHR36066:SF2">
    <property type="entry name" value="TRANSCRIPTION FACTOR BHLH145"/>
    <property type="match status" value="1"/>
</dbReference>
<sequence length="102" mass="11382">METLHLLRRDSVDQSGDQTTLIYNSANETSTGHSPSTMTAHDLPEWFDERGEGVASSAGPTKRHKLLDGSYDAPELRDTATPRKSLYVLRLEDDAQLVVQWP</sequence>
<dbReference type="PANTHER" id="PTHR36066">
    <property type="entry name" value="TRANSCRIPTION FACTOR BHLH145"/>
    <property type="match status" value="1"/>
</dbReference>
<dbReference type="InterPro" id="IPR037546">
    <property type="entry name" value="SAC51-like"/>
</dbReference>
<gene>
    <name evidence="2" type="ORF">HAX54_008021</name>
</gene>
<accession>A0ABS8TF75</accession>
<evidence type="ECO:0000313" key="2">
    <source>
        <dbReference type="EMBL" id="MCD7469172.1"/>
    </source>
</evidence>